<comment type="caution">
    <text evidence="4">The sequence shown here is derived from an EMBL/GenBank/DDBJ whole genome shotgun (WGS) entry which is preliminary data.</text>
</comment>
<dbReference type="EMBL" id="JAFIQS010000006">
    <property type="protein sequence ID" value="KAG5168141.1"/>
    <property type="molecule type" value="Genomic_DNA"/>
</dbReference>
<reference evidence="4" key="1">
    <citation type="submission" date="2021-02" db="EMBL/GenBank/DDBJ databases">
        <title>Psilocybe cubensis genome.</title>
        <authorList>
            <person name="Mckernan K.J."/>
            <person name="Crawford S."/>
            <person name="Trippe A."/>
            <person name="Kane L.T."/>
            <person name="Mclaughlin S."/>
        </authorList>
    </citation>
    <scope>NUCLEOTIDE SEQUENCE [LARGE SCALE GENOMIC DNA]</scope>
    <source>
        <strain evidence="4">MGC-MH-2018</strain>
    </source>
</reference>
<accession>A0A8H8CJV1</accession>
<dbReference type="SMART" id="SM00855">
    <property type="entry name" value="PGAM"/>
    <property type="match status" value="1"/>
</dbReference>
<dbReference type="CDD" id="cd07067">
    <property type="entry name" value="HP_PGM_like"/>
    <property type="match status" value="1"/>
</dbReference>
<dbReference type="InterPro" id="IPR051695">
    <property type="entry name" value="Phosphoglycerate_Mutase"/>
</dbReference>
<dbReference type="PANTHER" id="PTHR46517">
    <property type="entry name" value="FRUCTOSE-2,6-BISPHOSPHATASE TIGAR"/>
    <property type="match status" value="1"/>
</dbReference>
<evidence type="ECO:0000256" key="1">
    <source>
        <dbReference type="ARBA" id="ARBA00022801"/>
    </source>
</evidence>
<sequence>MTYLYQIDKINKFPLASYLETITVAIKSITKDGRVLPSAPRSVQGFFDQLLSVSRMITVTFIRHGQSEDNVKNIWAGWKDSPLSEHANALGQSLASTRITHIYASPLQRAYTTAQYVQHYQRAPKPPLTTNPHLREQHFGIAEGHPWVLQQPEDVSVEELYEQKIFPVLYGREAKYPGAESLDELAQRTEIAIRECVLPHLQQQRSLHPEGAQMSVQEEGECGSGDGVHVAIASHGLCIAELISALLKLDPHAPTMSRFGGLSNTAWTRMNVRIREGHQGPFDLSNPPPLEVIVTHTKERDHLKSVNDIPHVELDAASVEARAFFGGESLSVPQSK</sequence>
<dbReference type="PANTHER" id="PTHR46517:SF1">
    <property type="entry name" value="FRUCTOSE-2,6-BISPHOSPHATASE TIGAR"/>
    <property type="match status" value="1"/>
</dbReference>
<feature type="active site" description="Tele-phosphohistidine intermediate" evidence="2">
    <location>
        <position position="64"/>
    </location>
</feature>
<feature type="active site" description="Proton donor/acceptor" evidence="2">
    <location>
        <position position="136"/>
    </location>
</feature>
<keyword evidence="1" id="KW-0378">Hydrolase</keyword>
<dbReference type="SUPFAM" id="SSF53254">
    <property type="entry name" value="Phosphoglycerate mutase-like"/>
    <property type="match status" value="1"/>
</dbReference>
<name>A0A8H8CJV1_PSICU</name>
<dbReference type="InterPro" id="IPR029033">
    <property type="entry name" value="His_PPase_superfam"/>
</dbReference>
<dbReference type="GO" id="GO:0045820">
    <property type="term" value="P:negative regulation of glycolytic process"/>
    <property type="evidence" value="ECO:0007669"/>
    <property type="project" value="TreeGrafter"/>
</dbReference>
<dbReference type="GO" id="GO:0005829">
    <property type="term" value="C:cytosol"/>
    <property type="evidence" value="ECO:0007669"/>
    <property type="project" value="TreeGrafter"/>
</dbReference>
<dbReference type="Gene3D" id="3.40.50.1240">
    <property type="entry name" value="Phosphoglycerate mutase-like"/>
    <property type="match status" value="1"/>
</dbReference>
<organism evidence="4">
    <name type="scientific">Psilocybe cubensis</name>
    <name type="common">Psychedelic mushroom</name>
    <name type="synonym">Stropharia cubensis</name>
    <dbReference type="NCBI Taxonomy" id="181762"/>
    <lineage>
        <taxon>Eukaryota</taxon>
        <taxon>Fungi</taxon>
        <taxon>Dikarya</taxon>
        <taxon>Basidiomycota</taxon>
        <taxon>Agaricomycotina</taxon>
        <taxon>Agaricomycetes</taxon>
        <taxon>Agaricomycetidae</taxon>
        <taxon>Agaricales</taxon>
        <taxon>Agaricineae</taxon>
        <taxon>Strophariaceae</taxon>
        <taxon>Psilocybe</taxon>
    </lineage>
</organism>
<dbReference type="Pfam" id="PF00300">
    <property type="entry name" value="His_Phos_1"/>
    <property type="match status" value="1"/>
</dbReference>
<feature type="binding site" evidence="3">
    <location>
        <begin position="63"/>
        <end position="70"/>
    </location>
    <ligand>
        <name>substrate</name>
    </ligand>
</feature>
<dbReference type="GO" id="GO:0004331">
    <property type="term" value="F:fructose-2,6-bisphosphate 2-phosphatase activity"/>
    <property type="evidence" value="ECO:0007669"/>
    <property type="project" value="TreeGrafter"/>
</dbReference>
<evidence type="ECO:0000256" key="2">
    <source>
        <dbReference type="PIRSR" id="PIRSR613078-1"/>
    </source>
</evidence>
<protein>
    <recommendedName>
        <fullName evidence="5">Phosphoglycerate mutase-like protein</fullName>
    </recommendedName>
</protein>
<gene>
    <name evidence="4" type="ORF">JR316_006734</name>
</gene>
<dbReference type="GO" id="GO:0043456">
    <property type="term" value="P:regulation of pentose-phosphate shunt"/>
    <property type="evidence" value="ECO:0007669"/>
    <property type="project" value="TreeGrafter"/>
</dbReference>
<evidence type="ECO:0000313" key="4">
    <source>
        <dbReference type="EMBL" id="KAG5168141.1"/>
    </source>
</evidence>
<proteinExistence type="predicted"/>
<feature type="binding site" evidence="3">
    <location>
        <position position="109"/>
    </location>
    <ligand>
        <name>substrate</name>
    </ligand>
</feature>
<evidence type="ECO:0000256" key="3">
    <source>
        <dbReference type="PIRSR" id="PIRSR613078-2"/>
    </source>
</evidence>
<evidence type="ECO:0008006" key="5">
    <source>
        <dbReference type="Google" id="ProtNLM"/>
    </source>
</evidence>
<dbReference type="OrthoDB" id="354304at2759"/>
<dbReference type="AlphaFoldDB" id="A0A8H8CJV1"/>
<dbReference type="InterPro" id="IPR013078">
    <property type="entry name" value="His_Pase_superF_clade-1"/>
</dbReference>